<dbReference type="Pfam" id="PF02737">
    <property type="entry name" value="3HCDH_N"/>
    <property type="match status" value="1"/>
</dbReference>
<reference evidence="3 4" key="1">
    <citation type="submission" date="2019-10" db="EMBL/GenBank/DDBJ databases">
        <title>Assembly and Annotation for the nematode Trichostrongylus colubriformis.</title>
        <authorList>
            <person name="Martin J."/>
        </authorList>
    </citation>
    <scope>NUCLEOTIDE SEQUENCE [LARGE SCALE GENOMIC DNA]</scope>
    <source>
        <strain evidence="3">G859</strain>
        <tissue evidence="3">Whole worm</tissue>
    </source>
</reference>
<dbReference type="GO" id="GO:0070403">
    <property type="term" value="F:NAD+ binding"/>
    <property type="evidence" value="ECO:0007669"/>
    <property type="project" value="InterPro"/>
</dbReference>
<dbReference type="Gene3D" id="3.40.50.720">
    <property type="entry name" value="NAD(P)-binding Rossmann-like Domain"/>
    <property type="match status" value="1"/>
</dbReference>
<evidence type="ECO:0000259" key="2">
    <source>
        <dbReference type="Pfam" id="PF02737"/>
    </source>
</evidence>
<dbReference type="GO" id="GO:0006635">
    <property type="term" value="P:fatty acid beta-oxidation"/>
    <property type="evidence" value="ECO:0007669"/>
    <property type="project" value="TreeGrafter"/>
</dbReference>
<feature type="domain" description="3-hydroxyacyl-CoA dehydrogenase NAD binding" evidence="2">
    <location>
        <begin position="3"/>
        <end position="137"/>
    </location>
</feature>
<name>A0AAN8EU03_TRICO</name>
<keyword evidence="4" id="KW-1185">Reference proteome</keyword>
<accession>A0AAN8EU03</accession>
<gene>
    <name evidence="3" type="ORF">GCK32_020144</name>
</gene>
<keyword evidence="1" id="KW-0520">NAD</keyword>
<dbReference type="EMBL" id="WIXE01023089">
    <property type="protein sequence ID" value="KAK5966810.1"/>
    <property type="molecule type" value="Genomic_DNA"/>
</dbReference>
<comment type="caution">
    <text evidence="3">The sequence shown here is derived from an EMBL/GenBank/DDBJ whole genome shotgun (WGS) entry which is preliminary data.</text>
</comment>
<dbReference type="PANTHER" id="PTHR43561">
    <property type="match status" value="1"/>
</dbReference>
<evidence type="ECO:0000256" key="1">
    <source>
        <dbReference type="ARBA" id="ARBA00023027"/>
    </source>
</evidence>
<dbReference type="InterPro" id="IPR052242">
    <property type="entry name" value="Mito_3-hydroxyacyl-CoA_DH"/>
</dbReference>
<evidence type="ECO:0000313" key="4">
    <source>
        <dbReference type="Proteomes" id="UP001331761"/>
    </source>
</evidence>
<dbReference type="AlphaFoldDB" id="A0AAN8EU03"/>
<dbReference type="GO" id="GO:0003857">
    <property type="term" value="F:(3S)-3-hydroxyacyl-CoA dehydrogenase (NAD+) activity"/>
    <property type="evidence" value="ECO:0007669"/>
    <property type="project" value="TreeGrafter"/>
</dbReference>
<feature type="non-terminal residue" evidence="3">
    <location>
        <position position="137"/>
    </location>
</feature>
<dbReference type="GO" id="GO:0005739">
    <property type="term" value="C:mitochondrion"/>
    <property type="evidence" value="ECO:0007669"/>
    <property type="project" value="TreeGrafter"/>
</dbReference>
<organism evidence="3 4">
    <name type="scientific">Trichostrongylus colubriformis</name>
    <name type="common">Black scour worm</name>
    <dbReference type="NCBI Taxonomy" id="6319"/>
    <lineage>
        <taxon>Eukaryota</taxon>
        <taxon>Metazoa</taxon>
        <taxon>Ecdysozoa</taxon>
        <taxon>Nematoda</taxon>
        <taxon>Chromadorea</taxon>
        <taxon>Rhabditida</taxon>
        <taxon>Rhabditina</taxon>
        <taxon>Rhabditomorpha</taxon>
        <taxon>Strongyloidea</taxon>
        <taxon>Trichostrongylidae</taxon>
        <taxon>Trichostrongylus</taxon>
    </lineage>
</organism>
<feature type="non-terminal residue" evidence="3">
    <location>
        <position position="1"/>
    </location>
</feature>
<proteinExistence type="predicted"/>
<dbReference type="SUPFAM" id="SSF51735">
    <property type="entry name" value="NAD(P)-binding Rossmann-fold domains"/>
    <property type="match status" value="1"/>
</dbReference>
<dbReference type="PANTHER" id="PTHR43561:SF1">
    <property type="entry name" value="HYDROXY-ACYL-COA DEHYDROGENASE"/>
    <property type="match status" value="1"/>
</dbReference>
<dbReference type="InterPro" id="IPR006176">
    <property type="entry name" value="3-OHacyl-CoA_DH_NAD-bd"/>
</dbReference>
<sequence length="137" mass="15504">RSEETRVAAKNQIRRGLVKNAQKKRVDEVSPVDPVEQVVDGQMKHLKLCSDIRNTVANAFYIIESVVEKKEVKDAVFEEAQKHCRPDAILVTNTSSIRLVDLLPSVREHSRRFAGLHFFNPVPVMKLVEVISTPETS</sequence>
<protein>
    <submittedName>
        <fullName evidence="3">3-hydroxyacyl-CoA dehydrogenase NAD binding domain protein</fullName>
    </submittedName>
</protein>
<dbReference type="InterPro" id="IPR036291">
    <property type="entry name" value="NAD(P)-bd_dom_sf"/>
</dbReference>
<evidence type="ECO:0000313" key="3">
    <source>
        <dbReference type="EMBL" id="KAK5966810.1"/>
    </source>
</evidence>
<dbReference type="Proteomes" id="UP001331761">
    <property type="component" value="Unassembled WGS sequence"/>
</dbReference>